<dbReference type="InterPro" id="IPR039424">
    <property type="entry name" value="SBP_5"/>
</dbReference>
<feature type="chain" id="PRO_5008554045" evidence="5">
    <location>
        <begin position="30"/>
        <end position="758"/>
    </location>
</feature>
<protein>
    <submittedName>
        <fullName evidence="7">Oligopeptide ABC transporter substrate-binding protein</fullName>
    </submittedName>
</protein>
<dbReference type="GO" id="GO:0015833">
    <property type="term" value="P:peptide transport"/>
    <property type="evidence" value="ECO:0007669"/>
    <property type="project" value="TreeGrafter"/>
</dbReference>
<evidence type="ECO:0000256" key="5">
    <source>
        <dbReference type="SAM" id="SignalP"/>
    </source>
</evidence>
<proteinExistence type="inferred from homology"/>
<accession>A0A1B3SLQ1</accession>
<dbReference type="AlphaFoldDB" id="A0A1B3SLQ1"/>
<evidence type="ECO:0000313" key="8">
    <source>
        <dbReference type="Proteomes" id="UP000094378"/>
    </source>
</evidence>
<dbReference type="PROSITE" id="PS51257">
    <property type="entry name" value="PROKAR_LIPOPROTEIN"/>
    <property type="match status" value="1"/>
</dbReference>
<gene>
    <name evidence="7" type="primary">oppA</name>
    <name evidence="7" type="ORF">SHELI_v1c09170</name>
</gene>
<evidence type="ECO:0000256" key="1">
    <source>
        <dbReference type="ARBA" id="ARBA00004196"/>
    </source>
</evidence>
<dbReference type="Gene3D" id="3.90.76.10">
    <property type="entry name" value="Dipeptide-binding Protein, Domain 1"/>
    <property type="match status" value="1"/>
</dbReference>
<sequence>MPLTSKRLLSTLSAMSAVSLTAASVVACAYNTNRLATIERSTDELVRTYQYPVQSWNTAWTFYSTDFDVLANTNATSLGVDEYGRVYGDIFAPNSDLKASTVGTTQDQKKWTYKIRENLHWYKNDGSLAGDITSLDYENAAEFIMRSSQTGSNLVSLWSDFIVGATELNLYLTHNKTVTFAEAKDKIKSDWQYTETIDGKEVLRKVAGVSEGFGLDTSKEGYITYNLKKPASYFESLLCYAVFAPMFVPKGEVVAEVDKREDISKGYYSGAYLPKINDGNQIVLERNQNYWFNDMVTINKIKYLNTSNATSSKDRELFEAGDTSGFMVNNDDAVGWNRYIGSDIDNPIFNYLYDVPTTESLSSYVLYFNTYNSDIDSGKTQNDKDRAVKASKLLQNKLARAFMSTSIDRSVFAKFYSEKFDGNSTVSKMIRNVYTAPGVAVDDSGKDYSKYVEQAVNSLENVSSSGKKLSLDDGNDALLGNSELFLGKNQNQENLIKEIKQYMLDENLISQQDSKLDLRVLVNPEESKTVVPKIINMFDRFNEITDNPIHISIVAASTKEDYQTLRSEGRFDLMTGGWAPDYADPAAFLNSYRIDGDLSTYTGSEKIIPALQSQKSQLYANANNTSKSYVESYKSFDEGIAKVDSTITAANQKVKRFEEFAKLESSYLYENFFVMPFYIKNAPKNYNISYVIPYTSNYAWSYGIAAYKDWSKVLNKTIISKEMAEEQRKRVEAYKISLSSENNFKKDDQNDRNHILFK</sequence>
<dbReference type="InterPro" id="IPR000914">
    <property type="entry name" value="SBP_5_dom"/>
</dbReference>
<dbReference type="PANTHER" id="PTHR30290">
    <property type="entry name" value="PERIPLASMIC BINDING COMPONENT OF ABC TRANSPORTER"/>
    <property type="match status" value="1"/>
</dbReference>
<dbReference type="PANTHER" id="PTHR30290:SF10">
    <property type="entry name" value="PERIPLASMIC OLIGOPEPTIDE-BINDING PROTEIN-RELATED"/>
    <property type="match status" value="1"/>
</dbReference>
<keyword evidence="3" id="KW-0813">Transport</keyword>
<dbReference type="Proteomes" id="UP000094378">
    <property type="component" value="Chromosome"/>
</dbReference>
<dbReference type="GO" id="GO:1904680">
    <property type="term" value="F:peptide transmembrane transporter activity"/>
    <property type="evidence" value="ECO:0007669"/>
    <property type="project" value="TreeGrafter"/>
</dbReference>
<dbReference type="Gene3D" id="3.40.190.10">
    <property type="entry name" value="Periplasmic binding protein-like II"/>
    <property type="match status" value="1"/>
</dbReference>
<evidence type="ECO:0000256" key="2">
    <source>
        <dbReference type="ARBA" id="ARBA00005695"/>
    </source>
</evidence>
<dbReference type="GO" id="GO:0030313">
    <property type="term" value="C:cell envelope"/>
    <property type="evidence" value="ECO:0007669"/>
    <property type="project" value="UniProtKB-SubCell"/>
</dbReference>
<keyword evidence="4 5" id="KW-0732">Signal</keyword>
<comment type="subcellular location">
    <subcellularLocation>
        <location evidence="1">Cell envelope</location>
    </subcellularLocation>
</comment>
<evidence type="ECO:0000256" key="3">
    <source>
        <dbReference type="ARBA" id="ARBA00022448"/>
    </source>
</evidence>
<dbReference type="SUPFAM" id="SSF53850">
    <property type="entry name" value="Periplasmic binding protein-like II"/>
    <property type="match status" value="1"/>
</dbReference>
<comment type="similarity">
    <text evidence="2">Belongs to the bacterial solute-binding protein 5 family.</text>
</comment>
<dbReference type="Pfam" id="PF00496">
    <property type="entry name" value="SBP_bac_5"/>
    <property type="match status" value="1"/>
</dbReference>
<reference evidence="7 8" key="1">
    <citation type="submission" date="2016-08" db="EMBL/GenBank/DDBJ databases">
        <title>Complete genome sequence of Spiroplasma helicoides TABS-2 (DSM 22551).</title>
        <authorList>
            <person name="Shen W.-Y."/>
            <person name="Lo W.-S."/>
            <person name="Lai Y.-C."/>
            <person name="Kuo C.-H."/>
        </authorList>
    </citation>
    <scope>NUCLEOTIDE SEQUENCE [LARGE SCALE GENOMIC DNA]</scope>
    <source>
        <strain evidence="7 8">TABS-2</strain>
    </source>
</reference>
<organism evidence="7 8">
    <name type="scientific">Spiroplasma helicoides</name>
    <dbReference type="NCBI Taxonomy" id="216938"/>
    <lineage>
        <taxon>Bacteria</taxon>
        <taxon>Bacillati</taxon>
        <taxon>Mycoplasmatota</taxon>
        <taxon>Mollicutes</taxon>
        <taxon>Entomoplasmatales</taxon>
        <taxon>Spiroplasmataceae</taxon>
        <taxon>Spiroplasma</taxon>
    </lineage>
</organism>
<feature type="domain" description="Solute-binding protein family 5" evidence="6">
    <location>
        <begin position="102"/>
        <end position="593"/>
    </location>
</feature>
<dbReference type="Gene3D" id="3.10.105.10">
    <property type="entry name" value="Dipeptide-binding Protein, Domain 3"/>
    <property type="match status" value="1"/>
</dbReference>
<dbReference type="EMBL" id="CP017015">
    <property type="protein sequence ID" value="AOG60866.1"/>
    <property type="molecule type" value="Genomic_DNA"/>
</dbReference>
<dbReference type="OrthoDB" id="9801912at2"/>
<dbReference type="KEGG" id="shj:SHELI_v1c09170"/>
<evidence type="ECO:0000313" key="7">
    <source>
        <dbReference type="EMBL" id="AOG60866.1"/>
    </source>
</evidence>
<evidence type="ECO:0000259" key="6">
    <source>
        <dbReference type="Pfam" id="PF00496"/>
    </source>
</evidence>
<evidence type="ECO:0000256" key="4">
    <source>
        <dbReference type="ARBA" id="ARBA00022729"/>
    </source>
</evidence>
<feature type="signal peptide" evidence="5">
    <location>
        <begin position="1"/>
        <end position="29"/>
    </location>
</feature>
<dbReference type="RefSeq" id="WP_069117129.1">
    <property type="nucleotide sequence ID" value="NZ_CP017015.1"/>
</dbReference>
<dbReference type="STRING" id="216938.SHELI_v1c09170"/>
<name>A0A1B3SLQ1_9MOLU</name>
<keyword evidence="8" id="KW-1185">Reference proteome</keyword>